<dbReference type="EMBL" id="FMAU01000002">
    <property type="protein sequence ID" value="SCC05975.1"/>
    <property type="molecule type" value="Genomic_DNA"/>
</dbReference>
<keyword evidence="3" id="KW-0969">Cilium</keyword>
<dbReference type="InterPro" id="IPR025501">
    <property type="entry name" value="MinD_FleN"/>
</dbReference>
<dbReference type="AlphaFoldDB" id="A0A0V8HJ70"/>
<proteinExistence type="predicted"/>
<evidence type="ECO:0000256" key="2">
    <source>
        <dbReference type="ARBA" id="ARBA00022840"/>
    </source>
</evidence>
<dbReference type="CDD" id="cd02038">
    <property type="entry name" value="FlhG-like"/>
    <property type="match status" value="1"/>
</dbReference>
<evidence type="ECO:0000313" key="3">
    <source>
        <dbReference type="EMBL" id="SCC05975.1"/>
    </source>
</evidence>
<keyword evidence="2" id="KW-0067">ATP-binding</keyword>
<dbReference type="GO" id="GO:0005524">
    <property type="term" value="F:ATP binding"/>
    <property type="evidence" value="ECO:0007669"/>
    <property type="project" value="UniProtKB-KW"/>
</dbReference>
<protein>
    <submittedName>
        <fullName evidence="3">Flagellar biosynthesis protein FlhG</fullName>
    </submittedName>
</protein>
<dbReference type="GO" id="GO:0016887">
    <property type="term" value="F:ATP hydrolysis activity"/>
    <property type="evidence" value="ECO:0007669"/>
    <property type="project" value="TreeGrafter"/>
</dbReference>
<dbReference type="InterPro" id="IPR033756">
    <property type="entry name" value="YlxH/NBP35"/>
</dbReference>
<dbReference type="Proteomes" id="UP000181997">
    <property type="component" value="Unassembled WGS sequence"/>
</dbReference>
<keyword evidence="1" id="KW-0547">Nucleotide-binding</keyword>
<sequence length="288" mass="32664">MKDQAYHLRQKMLLNSHPHAKTIGIVSGKGGVGKSNISTNLSILLGKAHKKTLLFDMDIGMGNIHILLGSHNRSSIMDFIRNKDLDINDVICENVHGISYISGGNGLDSVVEWKEEQQERFFEAMDQLVLKYDCIVFDMGAGATKGTLDFLMTMEQIMVVTTPEPTSITDAYSMMKYIHLRDERKEFYLVCNRAESKQEGLLTLSRLQETARKFLKKEIIPLGVLPEDPAVRKAVSVQVPLIKSFPRSQISMGLDSLANRFLNESDKFEFQNEKPSFLKNIKSLFFRR</sequence>
<dbReference type="InterPro" id="IPR050625">
    <property type="entry name" value="ParA/MinD_ATPase"/>
</dbReference>
<dbReference type="InterPro" id="IPR027417">
    <property type="entry name" value="P-loop_NTPase"/>
</dbReference>
<organism evidence="3 4">
    <name type="scientific">[Bacillus] enclensis</name>
    <dbReference type="NCBI Taxonomy" id="1402860"/>
    <lineage>
        <taxon>Bacteria</taxon>
        <taxon>Bacillati</taxon>
        <taxon>Bacillota</taxon>
        <taxon>Bacilli</taxon>
        <taxon>Bacillales</taxon>
        <taxon>Bacillaceae</taxon>
        <taxon>Rossellomorea</taxon>
    </lineage>
</organism>
<dbReference type="Gene3D" id="3.40.50.300">
    <property type="entry name" value="P-loop containing nucleotide triphosphate hydrolases"/>
    <property type="match status" value="1"/>
</dbReference>
<reference evidence="4" key="1">
    <citation type="submission" date="2016-08" db="EMBL/GenBank/DDBJ databases">
        <authorList>
            <person name="Varghese N."/>
            <person name="Submissions Spin"/>
        </authorList>
    </citation>
    <scope>NUCLEOTIDE SEQUENCE [LARGE SCALE GENOMIC DNA]</scope>
    <source>
        <strain evidence="4">SGD-1123</strain>
    </source>
</reference>
<evidence type="ECO:0000256" key="1">
    <source>
        <dbReference type="ARBA" id="ARBA00022741"/>
    </source>
</evidence>
<dbReference type="GO" id="GO:0005829">
    <property type="term" value="C:cytosol"/>
    <property type="evidence" value="ECO:0007669"/>
    <property type="project" value="TreeGrafter"/>
</dbReference>
<keyword evidence="3" id="KW-0966">Cell projection</keyword>
<dbReference type="RefSeq" id="WP_058298425.1">
    <property type="nucleotide sequence ID" value="NZ_FMAU01000002.1"/>
</dbReference>
<dbReference type="InterPro" id="IPR033875">
    <property type="entry name" value="FlhG"/>
</dbReference>
<dbReference type="PANTHER" id="PTHR43384">
    <property type="entry name" value="SEPTUM SITE-DETERMINING PROTEIN MIND HOMOLOG, CHLOROPLASTIC-RELATED"/>
    <property type="match status" value="1"/>
</dbReference>
<dbReference type="Pfam" id="PF10609">
    <property type="entry name" value="ParA"/>
    <property type="match status" value="1"/>
</dbReference>
<dbReference type="GO" id="GO:0051782">
    <property type="term" value="P:negative regulation of cell division"/>
    <property type="evidence" value="ECO:0007669"/>
    <property type="project" value="TreeGrafter"/>
</dbReference>
<dbReference type="PIRSF" id="PIRSF003092">
    <property type="entry name" value="MinD"/>
    <property type="match status" value="1"/>
</dbReference>
<name>A0A0V8HJ70_9BACI</name>
<keyword evidence="4" id="KW-1185">Reference proteome</keyword>
<dbReference type="OrthoDB" id="9816297at2"/>
<dbReference type="GO" id="GO:0009898">
    <property type="term" value="C:cytoplasmic side of plasma membrane"/>
    <property type="evidence" value="ECO:0007669"/>
    <property type="project" value="TreeGrafter"/>
</dbReference>
<gene>
    <name evidence="3" type="ORF">GA0061094_2174</name>
</gene>
<accession>A0A0V8HJ70</accession>
<dbReference type="PANTHER" id="PTHR43384:SF4">
    <property type="entry name" value="CELLULOSE BIOSYNTHESIS PROTEIN BCSQ-RELATED"/>
    <property type="match status" value="1"/>
</dbReference>
<dbReference type="SUPFAM" id="SSF52540">
    <property type="entry name" value="P-loop containing nucleoside triphosphate hydrolases"/>
    <property type="match status" value="1"/>
</dbReference>
<evidence type="ECO:0000313" key="4">
    <source>
        <dbReference type="Proteomes" id="UP000181997"/>
    </source>
</evidence>
<keyword evidence="3" id="KW-0282">Flagellum</keyword>